<dbReference type="Proteomes" id="UP001283361">
    <property type="component" value="Unassembled WGS sequence"/>
</dbReference>
<gene>
    <name evidence="1" type="ORF">RRG08_004126</name>
</gene>
<reference evidence="1" key="1">
    <citation type="journal article" date="2023" name="G3 (Bethesda)">
        <title>A reference genome for the long-term kleptoplast-retaining sea slug Elysia crispata morphotype clarki.</title>
        <authorList>
            <person name="Eastman K.E."/>
            <person name="Pendleton A.L."/>
            <person name="Shaikh M.A."/>
            <person name="Suttiyut T."/>
            <person name="Ogas R."/>
            <person name="Tomko P."/>
            <person name="Gavelis G."/>
            <person name="Widhalm J.R."/>
            <person name="Wisecaver J.H."/>
        </authorList>
    </citation>
    <scope>NUCLEOTIDE SEQUENCE</scope>
    <source>
        <strain evidence="1">ECLA1</strain>
    </source>
</reference>
<protein>
    <submittedName>
        <fullName evidence="1">Uncharacterized protein</fullName>
    </submittedName>
</protein>
<evidence type="ECO:0000313" key="2">
    <source>
        <dbReference type="Proteomes" id="UP001283361"/>
    </source>
</evidence>
<comment type="caution">
    <text evidence="1">The sequence shown here is derived from an EMBL/GenBank/DDBJ whole genome shotgun (WGS) entry which is preliminary data.</text>
</comment>
<organism evidence="1 2">
    <name type="scientific">Elysia crispata</name>
    <name type="common">lettuce slug</name>
    <dbReference type="NCBI Taxonomy" id="231223"/>
    <lineage>
        <taxon>Eukaryota</taxon>
        <taxon>Metazoa</taxon>
        <taxon>Spiralia</taxon>
        <taxon>Lophotrochozoa</taxon>
        <taxon>Mollusca</taxon>
        <taxon>Gastropoda</taxon>
        <taxon>Heterobranchia</taxon>
        <taxon>Euthyneura</taxon>
        <taxon>Panpulmonata</taxon>
        <taxon>Sacoglossa</taxon>
        <taxon>Placobranchoidea</taxon>
        <taxon>Plakobranchidae</taxon>
        <taxon>Elysia</taxon>
    </lineage>
</organism>
<name>A0AAE0YWP0_9GAST</name>
<evidence type="ECO:0000313" key="1">
    <source>
        <dbReference type="EMBL" id="KAK3758305.1"/>
    </source>
</evidence>
<dbReference type="AlphaFoldDB" id="A0AAE0YWP0"/>
<accession>A0AAE0YWP0</accession>
<dbReference type="EMBL" id="JAWDGP010005274">
    <property type="protein sequence ID" value="KAK3758305.1"/>
    <property type="molecule type" value="Genomic_DNA"/>
</dbReference>
<sequence length="93" mass="10501">MCVEVKQSSGIKPELIMANCWTNMKTLCNPCGTWKDIPMLYQCDSSCEGEYGICRYVYSISLTPTVDDAYKLTFNITWRDILIWANGVVADSS</sequence>
<keyword evidence="2" id="KW-1185">Reference proteome</keyword>
<proteinExistence type="predicted"/>